<name>A0A011PP60_9PROT</name>
<comment type="caution">
    <text evidence="3">The sequence shown here is derived from an EMBL/GenBank/DDBJ whole genome shotgun (WGS) entry which is preliminary data.</text>
</comment>
<reference evidence="3 4" key="1">
    <citation type="submission" date="2014-02" db="EMBL/GenBank/DDBJ databases">
        <title>Expanding our view of genomic diversity in Candidatus Accumulibacter clades.</title>
        <authorList>
            <person name="Skennerton C.T."/>
            <person name="Barr J.J."/>
            <person name="Slater F.R."/>
            <person name="Bond P.L."/>
            <person name="Tyson G.W."/>
        </authorList>
    </citation>
    <scope>NUCLEOTIDE SEQUENCE [LARGE SCALE GENOMIC DNA]</scope>
    <source>
        <strain evidence="4">BA-92</strain>
    </source>
</reference>
<dbReference type="InterPro" id="IPR041682">
    <property type="entry name" value="AAA_14"/>
</dbReference>
<dbReference type="Pfam" id="PF13173">
    <property type="entry name" value="AAA_14"/>
    <property type="match status" value="1"/>
</dbReference>
<dbReference type="AlphaFoldDB" id="A0A011PP60"/>
<dbReference type="EMBL" id="JEMX01000065">
    <property type="protein sequence ID" value="EXI78802.1"/>
    <property type="molecule type" value="Genomic_DNA"/>
</dbReference>
<dbReference type="PATRIC" id="fig|1454003.3.peg.2849"/>
<gene>
    <name evidence="3" type="ORF">AW10_02792</name>
</gene>
<dbReference type="SUPFAM" id="SSF52540">
    <property type="entry name" value="P-loop containing nucleoside triphosphate hydrolases"/>
    <property type="match status" value="1"/>
</dbReference>
<dbReference type="PANTHER" id="PTHR43566:SF1">
    <property type="entry name" value="AAA+ ATPASE DOMAIN-CONTAINING PROTEIN"/>
    <property type="match status" value="1"/>
</dbReference>
<dbReference type="PANTHER" id="PTHR43566">
    <property type="entry name" value="CONSERVED PROTEIN"/>
    <property type="match status" value="1"/>
</dbReference>
<feature type="domain" description="DUF4143" evidence="2">
    <location>
        <begin position="216"/>
        <end position="374"/>
    </location>
</feature>
<feature type="domain" description="AAA" evidence="1">
    <location>
        <begin position="22"/>
        <end position="172"/>
    </location>
</feature>
<dbReference type="InterPro" id="IPR027417">
    <property type="entry name" value="P-loop_NTPase"/>
</dbReference>
<proteinExistence type="predicted"/>
<evidence type="ECO:0000313" key="4">
    <source>
        <dbReference type="Proteomes" id="UP000021816"/>
    </source>
</evidence>
<protein>
    <submittedName>
        <fullName evidence="3">Archaeal ATPase</fullName>
    </submittedName>
</protein>
<organism evidence="3 4">
    <name type="scientific">Candidatus Accumulibacter appositus</name>
    <dbReference type="NCBI Taxonomy" id="1454003"/>
    <lineage>
        <taxon>Bacteria</taxon>
        <taxon>Pseudomonadati</taxon>
        <taxon>Pseudomonadota</taxon>
        <taxon>Betaproteobacteria</taxon>
        <taxon>Candidatus Accumulibacter</taxon>
    </lineage>
</organism>
<dbReference type="STRING" id="1454003.AW10_02792"/>
<dbReference type="Pfam" id="PF13635">
    <property type="entry name" value="DUF4143"/>
    <property type="match status" value="1"/>
</dbReference>
<evidence type="ECO:0000259" key="1">
    <source>
        <dbReference type="Pfam" id="PF13173"/>
    </source>
</evidence>
<evidence type="ECO:0000313" key="3">
    <source>
        <dbReference type="EMBL" id="EXI78802.1"/>
    </source>
</evidence>
<dbReference type="Proteomes" id="UP000021816">
    <property type="component" value="Unassembled WGS sequence"/>
</dbReference>
<dbReference type="InterPro" id="IPR025420">
    <property type="entry name" value="DUF4143"/>
</dbReference>
<sequence>MTFERSQINILRKRLAEFPRFMIVVAGPRQVGKTTLVRQALAAHPSTFVAADQALPDAVDPFGQQGSAFLTQPLAGSSPNAEWLVAQWMQARAKTRARPDDTCHVLAIDEIQKIPRWSEIVKGLWDADRAENLPLHVILLGSSPWLMQKGLSESLAGRYEPIRMAHWSYGEMQEGFDFSLDEFIYFGGYPGCASLIREEKRWRQYVRSALIHPNIEKDILQMTRVDKPALLKTLFELGCGAYSGQIISYTKLQGQLQDAGNTVTLAHYLELLSQAGLLTGLSKYAGQKHRQRASSPKLNAHNTALISALAGYTFAEAGNDRSYWGRLVESTVGAHLINTASDDCEVQYWRESPAEVDFVLTNGRKLVAIEVKSGATFSVPKGLAVFAGKFADCRQLIVGEGGLPLSEFLSRPAEDWLE</sequence>
<evidence type="ECO:0000259" key="2">
    <source>
        <dbReference type="Pfam" id="PF13635"/>
    </source>
</evidence>
<accession>A0A011PP60</accession>